<organism evidence="1 2">
    <name type="scientific">Dunaliella salina</name>
    <name type="common">Green alga</name>
    <name type="synonym">Protococcus salinus</name>
    <dbReference type="NCBI Taxonomy" id="3046"/>
    <lineage>
        <taxon>Eukaryota</taxon>
        <taxon>Viridiplantae</taxon>
        <taxon>Chlorophyta</taxon>
        <taxon>core chlorophytes</taxon>
        <taxon>Chlorophyceae</taxon>
        <taxon>CS clade</taxon>
        <taxon>Chlamydomonadales</taxon>
        <taxon>Dunaliellaceae</taxon>
        <taxon>Dunaliella</taxon>
    </lineage>
</organism>
<proteinExistence type="predicted"/>
<name>A0ABQ7GBD1_DUNSA</name>
<dbReference type="SMART" id="SM00753">
    <property type="entry name" value="PAM"/>
    <property type="match status" value="1"/>
</dbReference>
<dbReference type="InterPro" id="IPR045114">
    <property type="entry name" value="Csn12-like"/>
</dbReference>
<reference evidence="1" key="1">
    <citation type="submission" date="2017-08" db="EMBL/GenBank/DDBJ databases">
        <authorList>
            <person name="Polle J.E."/>
            <person name="Barry K."/>
            <person name="Cushman J."/>
            <person name="Schmutz J."/>
            <person name="Tran D."/>
            <person name="Hathwaick L.T."/>
            <person name="Yim W.C."/>
            <person name="Jenkins J."/>
            <person name="Mckie-Krisberg Z.M."/>
            <person name="Prochnik S."/>
            <person name="Lindquist E."/>
            <person name="Dockter R.B."/>
            <person name="Adam C."/>
            <person name="Molina H."/>
            <person name="Bunkerborg J."/>
            <person name="Jin E."/>
            <person name="Buchheim M."/>
            <person name="Magnuson J."/>
        </authorList>
    </citation>
    <scope>NUCLEOTIDE SEQUENCE</scope>
    <source>
        <strain evidence="1">CCAP 19/18</strain>
    </source>
</reference>
<gene>
    <name evidence="1" type="ORF">DUNSADRAFT_12404</name>
</gene>
<sequence length="237" mass="26326">MGAQRGTNISYNEVSRLLGGQWADLVTPFLQALVALQKGDRLQACQTFREKHCRVLMDLLGVESWVAPALSGAASTLKELSVQADGDSLKRGGQTSNSQLAACAMMLQQMFSKTAAAKGQDASYKKARSVAIGCVMLKTYFRLSTITNCKNVIQTIDNVLKVFDQAEAAHRVTYRYYTGRLLTYDERFQEADEHLTYAFRNCDPSSHNNKRRILRYLIPIHTLKCSSISIGTMATVV</sequence>
<evidence type="ECO:0000313" key="1">
    <source>
        <dbReference type="EMBL" id="KAF5831917.1"/>
    </source>
</evidence>
<comment type="caution">
    <text evidence="1">The sequence shown here is derived from an EMBL/GenBank/DDBJ whole genome shotgun (WGS) entry which is preliminary data.</text>
</comment>
<evidence type="ECO:0000313" key="2">
    <source>
        <dbReference type="Proteomes" id="UP000815325"/>
    </source>
</evidence>
<keyword evidence="2" id="KW-1185">Reference proteome</keyword>
<dbReference type="Proteomes" id="UP000815325">
    <property type="component" value="Unassembled WGS sequence"/>
</dbReference>
<protein>
    <submittedName>
        <fullName evidence="1">Uncharacterized protein</fullName>
    </submittedName>
</protein>
<accession>A0ABQ7GBD1</accession>
<dbReference type="EMBL" id="MU069912">
    <property type="protein sequence ID" value="KAF5831917.1"/>
    <property type="molecule type" value="Genomic_DNA"/>
</dbReference>
<dbReference type="PANTHER" id="PTHR12732:SF0">
    <property type="entry name" value="PCI DOMAIN-CONTAINING PROTEIN 2"/>
    <property type="match status" value="1"/>
</dbReference>
<dbReference type="PANTHER" id="PTHR12732">
    <property type="entry name" value="UNCHARACTERIZED PROTEASOME COMPONENT REGION PCI-CONTAINING"/>
    <property type="match status" value="1"/>
</dbReference>